<dbReference type="GO" id="GO:0006355">
    <property type="term" value="P:regulation of DNA-templated transcription"/>
    <property type="evidence" value="ECO:0007669"/>
    <property type="project" value="InterPro"/>
</dbReference>
<dbReference type="NCBIfam" id="TIGR02384">
    <property type="entry name" value="RelB_DinJ"/>
    <property type="match status" value="1"/>
</dbReference>
<protein>
    <submittedName>
        <fullName evidence="3">Addiction module antitoxin, RelB/DinJ family protein</fullName>
    </submittedName>
</protein>
<organism evidence="3 4">
    <name type="scientific">Rickettsia felis str. Pedreira</name>
    <dbReference type="NCBI Taxonomy" id="1359196"/>
    <lineage>
        <taxon>Bacteria</taxon>
        <taxon>Pseudomonadati</taxon>
        <taxon>Pseudomonadota</taxon>
        <taxon>Alphaproteobacteria</taxon>
        <taxon>Rickettsiales</taxon>
        <taxon>Rickettsiaceae</taxon>
        <taxon>Rickettsieae</taxon>
        <taxon>Rickettsia</taxon>
        <taxon>spotted fever group</taxon>
    </lineage>
</organism>
<gene>
    <name evidence="3" type="ORF">RFEPED_1643</name>
</gene>
<dbReference type="Proteomes" id="UP000033475">
    <property type="component" value="Unassembled WGS sequence"/>
</dbReference>
<evidence type="ECO:0000313" key="4">
    <source>
        <dbReference type="Proteomes" id="UP000033475"/>
    </source>
</evidence>
<dbReference type="RefSeq" id="WP_175265500.1">
    <property type="nucleotide sequence ID" value="NZ_LANQ01000001.1"/>
</dbReference>
<dbReference type="PANTHER" id="PTHR38781:SF1">
    <property type="entry name" value="ANTITOXIN DINJ-RELATED"/>
    <property type="match status" value="1"/>
</dbReference>
<evidence type="ECO:0000256" key="2">
    <source>
        <dbReference type="ARBA" id="ARBA00022649"/>
    </source>
</evidence>
<proteinExistence type="inferred from homology"/>
<dbReference type="InterPro" id="IPR013321">
    <property type="entry name" value="Arc_rbn_hlx_hlx"/>
</dbReference>
<dbReference type="PATRIC" id="fig|1359196.3.peg.1593"/>
<accession>A0A0F3MU21</accession>
<evidence type="ECO:0000256" key="1">
    <source>
        <dbReference type="ARBA" id="ARBA00010562"/>
    </source>
</evidence>
<dbReference type="GO" id="GO:0006351">
    <property type="term" value="P:DNA-templated transcription"/>
    <property type="evidence" value="ECO:0007669"/>
    <property type="project" value="TreeGrafter"/>
</dbReference>
<dbReference type="EMBL" id="LANQ01000001">
    <property type="protein sequence ID" value="KJV59240.1"/>
    <property type="molecule type" value="Genomic_DNA"/>
</dbReference>
<dbReference type="InterPro" id="IPR007337">
    <property type="entry name" value="RelB/DinJ"/>
</dbReference>
<dbReference type="Gene3D" id="1.10.1220.10">
    <property type="entry name" value="Met repressor-like"/>
    <property type="match status" value="1"/>
</dbReference>
<dbReference type="AlphaFoldDB" id="A0A0F3MU21"/>
<sequence length="88" mass="10220">MNTVDIRLRVSEDIKTEAEEIFKQMGMTMSEAMRIFLNQCINSGGLPFKPHIKIPNKETLESFKQAKNGEFESYNLKQFEKFLNDTAK</sequence>
<dbReference type="PANTHER" id="PTHR38781">
    <property type="entry name" value="ANTITOXIN DINJ-RELATED"/>
    <property type="match status" value="1"/>
</dbReference>
<reference evidence="3 4" key="1">
    <citation type="submission" date="2015-01" db="EMBL/GenBank/DDBJ databases">
        <title>Genome Sequencing of Rickettsiales.</title>
        <authorList>
            <person name="Daugherty S.C."/>
            <person name="Su Q."/>
            <person name="Abolude K."/>
            <person name="Beier-Sexton M."/>
            <person name="Carlyon J.A."/>
            <person name="Carter R."/>
            <person name="Day N.P."/>
            <person name="Dumler S.J."/>
            <person name="Dyachenko V."/>
            <person name="Godinez A."/>
            <person name="Kurtti T.J."/>
            <person name="Lichay M."/>
            <person name="Mullins K.E."/>
            <person name="Ott S."/>
            <person name="Pappas-Brown V."/>
            <person name="Paris D.H."/>
            <person name="Patel P."/>
            <person name="Richards A.L."/>
            <person name="Sadzewicz L."/>
            <person name="Sears K."/>
            <person name="Seidman D."/>
            <person name="Sengamalay N."/>
            <person name="Stenos J."/>
            <person name="Tallon L.J."/>
            <person name="Vincent G."/>
            <person name="Fraser C.M."/>
            <person name="Munderloh U."/>
            <person name="Dunning-Hotopp J.C."/>
        </authorList>
    </citation>
    <scope>NUCLEOTIDE SEQUENCE [LARGE SCALE GENOMIC DNA]</scope>
    <source>
        <strain evidence="3 4">Pedreira</strain>
    </source>
</reference>
<comment type="similarity">
    <text evidence="1">Belongs to the RelB/DinJ antitoxin family.</text>
</comment>
<keyword evidence="2" id="KW-1277">Toxin-antitoxin system</keyword>
<comment type="caution">
    <text evidence="3">The sequence shown here is derived from an EMBL/GenBank/DDBJ whole genome shotgun (WGS) entry which is preliminary data.</text>
</comment>
<dbReference type="Pfam" id="PF04221">
    <property type="entry name" value="RelB"/>
    <property type="match status" value="1"/>
</dbReference>
<name>A0A0F3MU21_RICFI</name>
<evidence type="ECO:0000313" key="3">
    <source>
        <dbReference type="EMBL" id="KJV59240.1"/>
    </source>
</evidence>